<dbReference type="Gene3D" id="3.40.190.80">
    <property type="match status" value="1"/>
</dbReference>
<accession>A0A7D4BEM4</accession>
<dbReference type="GO" id="GO:0007165">
    <property type="term" value="P:signal transduction"/>
    <property type="evidence" value="ECO:0007669"/>
    <property type="project" value="TreeGrafter"/>
</dbReference>
<dbReference type="GO" id="GO:0046872">
    <property type="term" value="F:metal ion binding"/>
    <property type="evidence" value="ECO:0007669"/>
    <property type="project" value="UniProtKB-KW"/>
</dbReference>
<feature type="binding site" evidence="4">
    <location>
        <position position="86"/>
    </location>
    <ligand>
        <name>Mg(2+)</name>
        <dbReference type="ChEBI" id="CHEBI:18420"/>
        <label>1</label>
        <note>catalytic</note>
    </ligand>
</feature>
<dbReference type="Gene3D" id="3.30.540.10">
    <property type="entry name" value="Fructose-1,6-Bisphosphatase, subunit A, domain 1"/>
    <property type="match status" value="1"/>
</dbReference>
<dbReference type="AlphaFoldDB" id="A0A7D4BEM4"/>
<name>A0A7D4BEM4_9BACL</name>
<evidence type="ECO:0000256" key="3">
    <source>
        <dbReference type="ARBA" id="ARBA00022842"/>
    </source>
</evidence>
<feature type="binding site" evidence="4">
    <location>
        <position position="89"/>
    </location>
    <ligand>
        <name>Mg(2+)</name>
        <dbReference type="ChEBI" id="CHEBI:18420"/>
        <label>1</label>
        <note>catalytic</note>
    </ligand>
</feature>
<dbReference type="PROSITE" id="PS00629">
    <property type="entry name" value="IMP_1"/>
    <property type="match status" value="1"/>
</dbReference>
<protein>
    <submittedName>
        <fullName evidence="5">Inositol monophosphatase</fullName>
    </submittedName>
</protein>
<dbReference type="PRINTS" id="PR00377">
    <property type="entry name" value="IMPHPHTASES"/>
</dbReference>
<gene>
    <name evidence="5" type="ORF">GXN76_03845</name>
</gene>
<dbReference type="PANTHER" id="PTHR20854">
    <property type="entry name" value="INOSITOL MONOPHOSPHATASE"/>
    <property type="match status" value="1"/>
</dbReference>
<keyword evidence="2" id="KW-0378">Hydrolase</keyword>
<dbReference type="KEGG" id="kpul:GXN76_03845"/>
<keyword evidence="3 4" id="KW-0460">Magnesium</keyword>
<dbReference type="EMBL" id="CP048104">
    <property type="protein sequence ID" value="QKG83692.1"/>
    <property type="molecule type" value="Genomic_DNA"/>
</dbReference>
<dbReference type="GO" id="GO:0006020">
    <property type="term" value="P:inositol metabolic process"/>
    <property type="evidence" value="ECO:0007669"/>
    <property type="project" value="TreeGrafter"/>
</dbReference>
<proteinExistence type="predicted"/>
<dbReference type="RefSeq" id="WP_173220671.1">
    <property type="nucleotide sequence ID" value="NZ_CP048104.1"/>
</dbReference>
<dbReference type="SUPFAM" id="SSF56655">
    <property type="entry name" value="Carbohydrate phosphatase"/>
    <property type="match status" value="1"/>
</dbReference>
<evidence type="ECO:0000256" key="1">
    <source>
        <dbReference type="ARBA" id="ARBA00022723"/>
    </source>
</evidence>
<feature type="binding site" evidence="4">
    <location>
        <position position="88"/>
    </location>
    <ligand>
        <name>Mg(2+)</name>
        <dbReference type="ChEBI" id="CHEBI:18420"/>
        <label>1</label>
        <note>catalytic</note>
    </ligand>
</feature>
<evidence type="ECO:0000256" key="4">
    <source>
        <dbReference type="PIRSR" id="PIRSR600760-2"/>
    </source>
</evidence>
<sequence>MQKFVSEAGKLAEGIALQAGRLAKGYFRTGYTVRNKGNQGDLVTEVDEAADRLIVEQIRSSFPDHRIISEEQGTTGNIGDWCWLVDPLDGTHNYTLGFPVYGVSIALLHIDRPVLGVICDSHMEQVYMAQAGMGAVCGQEKIQVCFKKDPARMTIGWIQGYQVKGDQQARCLYQTLAGSFKRVLSLWAPSIQWCMLARGDLDGIVLYRSEAEDLYAGLLLAQEAGAAVFDFEGRSFSHVSEEAYWIACHPDQRDFFLQTVQKGLEGWRKT</sequence>
<organism evidence="5 6">
    <name type="scientific">Kroppenstedtia pulmonis</name>
    <dbReference type="NCBI Taxonomy" id="1380685"/>
    <lineage>
        <taxon>Bacteria</taxon>
        <taxon>Bacillati</taxon>
        <taxon>Bacillota</taxon>
        <taxon>Bacilli</taxon>
        <taxon>Bacillales</taxon>
        <taxon>Thermoactinomycetaceae</taxon>
        <taxon>Kroppenstedtia</taxon>
    </lineage>
</organism>
<dbReference type="Pfam" id="PF00459">
    <property type="entry name" value="Inositol_P"/>
    <property type="match status" value="1"/>
</dbReference>
<dbReference type="InterPro" id="IPR000760">
    <property type="entry name" value="Inositol_monophosphatase-like"/>
</dbReference>
<dbReference type="PANTHER" id="PTHR20854:SF4">
    <property type="entry name" value="INOSITOL-1-MONOPHOSPHATASE-RELATED"/>
    <property type="match status" value="1"/>
</dbReference>
<evidence type="ECO:0000313" key="6">
    <source>
        <dbReference type="Proteomes" id="UP000503088"/>
    </source>
</evidence>
<dbReference type="InterPro" id="IPR020583">
    <property type="entry name" value="Inositol_monoP_metal-BS"/>
</dbReference>
<dbReference type="GO" id="GO:0008934">
    <property type="term" value="F:inositol monophosphate 1-phosphatase activity"/>
    <property type="evidence" value="ECO:0007669"/>
    <property type="project" value="TreeGrafter"/>
</dbReference>
<feature type="binding site" evidence="4">
    <location>
        <position position="70"/>
    </location>
    <ligand>
        <name>Mg(2+)</name>
        <dbReference type="ChEBI" id="CHEBI:18420"/>
        <label>1</label>
        <note>catalytic</note>
    </ligand>
</feature>
<evidence type="ECO:0000256" key="2">
    <source>
        <dbReference type="ARBA" id="ARBA00022801"/>
    </source>
</evidence>
<keyword evidence="6" id="KW-1185">Reference proteome</keyword>
<keyword evidence="1 4" id="KW-0479">Metal-binding</keyword>
<feature type="binding site" evidence="4">
    <location>
        <position position="213"/>
    </location>
    <ligand>
        <name>Mg(2+)</name>
        <dbReference type="ChEBI" id="CHEBI:18420"/>
        <label>1</label>
        <note>catalytic</note>
    </ligand>
</feature>
<comment type="cofactor">
    <cofactor evidence="4">
        <name>Mg(2+)</name>
        <dbReference type="ChEBI" id="CHEBI:18420"/>
    </cofactor>
</comment>
<reference evidence="5 6" key="1">
    <citation type="submission" date="2020-01" db="EMBL/GenBank/DDBJ databases">
        <authorList>
            <person name="Gulvik C.A."/>
            <person name="Batra D.G."/>
        </authorList>
    </citation>
    <scope>NUCLEOTIDE SEQUENCE [LARGE SCALE GENOMIC DNA]</scope>
    <source>
        <strain evidence="5 6">W9323</strain>
    </source>
</reference>
<evidence type="ECO:0000313" key="5">
    <source>
        <dbReference type="EMBL" id="QKG83692.1"/>
    </source>
</evidence>
<dbReference type="Proteomes" id="UP000503088">
    <property type="component" value="Chromosome"/>
</dbReference>